<gene>
    <name evidence="1" type="ORF">AGERDE_LOCUS9875</name>
</gene>
<dbReference type="EMBL" id="CAJVPL010002672">
    <property type="protein sequence ID" value="CAG8616918.1"/>
    <property type="molecule type" value="Genomic_DNA"/>
</dbReference>
<comment type="caution">
    <text evidence="1">The sequence shown here is derived from an EMBL/GenBank/DDBJ whole genome shotgun (WGS) entry which is preliminary data.</text>
</comment>
<name>A0A9N9GLC3_9GLOM</name>
<dbReference type="OrthoDB" id="10475574at2759"/>
<organism evidence="1 2">
    <name type="scientific">Ambispora gerdemannii</name>
    <dbReference type="NCBI Taxonomy" id="144530"/>
    <lineage>
        <taxon>Eukaryota</taxon>
        <taxon>Fungi</taxon>
        <taxon>Fungi incertae sedis</taxon>
        <taxon>Mucoromycota</taxon>
        <taxon>Glomeromycotina</taxon>
        <taxon>Glomeromycetes</taxon>
        <taxon>Archaeosporales</taxon>
        <taxon>Ambisporaceae</taxon>
        <taxon>Ambispora</taxon>
    </lineage>
</organism>
<protein>
    <submittedName>
        <fullName evidence="1">10552_t:CDS:1</fullName>
    </submittedName>
</protein>
<keyword evidence="2" id="KW-1185">Reference proteome</keyword>
<accession>A0A9N9GLC3</accession>
<reference evidence="1" key="1">
    <citation type="submission" date="2021-06" db="EMBL/GenBank/DDBJ databases">
        <authorList>
            <person name="Kallberg Y."/>
            <person name="Tangrot J."/>
            <person name="Rosling A."/>
        </authorList>
    </citation>
    <scope>NUCLEOTIDE SEQUENCE</scope>
    <source>
        <strain evidence="1">MT106</strain>
    </source>
</reference>
<evidence type="ECO:0000313" key="2">
    <source>
        <dbReference type="Proteomes" id="UP000789831"/>
    </source>
</evidence>
<evidence type="ECO:0000313" key="1">
    <source>
        <dbReference type="EMBL" id="CAG8616918.1"/>
    </source>
</evidence>
<dbReference type="AlphaFoldDB" id="A0A9N9GLC3"/>
<proteinExistence type="predicted"/>
<sequence>MQEHPLGPNYDQNKVASQPTLNLYKNLSKAPQTNEKLLAALKCFLGEKILNSENKPDIP</sequence>
<dbReference type="Proteomes" id="UP000789831">
    <property type="component" value="Unassembled WGS sequence"/>
</dbReference>